<proteinExistence type="predicted"/>
<evidence type="ECO:0000313" key="1">
    <source>
        <dbReference type="EMBL" id="CAA2634175.1"/>
    </source>
</evidence>
<name>A0A7I8JSN7_SPIIN</name>
<accession>A0A7I8JSN7</accession>
<keyword evidence="2" id="KW-1185">Reference proteome</keyword>
<dbReference type="AlphaFoldDB" id="A0A7I8JSN7"/>
<dbReference type="EMBL" id="LR743604">
    <property type="protein sequence ID" value="CAA2634175.1"/>
    <property type="molecule type" value="Genomic_DNA"/>
</dbReference>
<dbReference type="Proteomes" id="UP001189122">
    <property type="component" value="Unassembled WGS sequence"/>
</dbReference>
<dbReference type="EMBL" id="CACRZD030000017">
    <property type="protein sequence ID" value="CAA6673217.1"/>
    <property type="molecule type" value="Genomic_DNA"/>
</dbReference>
<evidence type="ECO:0000313" key="2">
    <source>
        <dbReference type="Proteomes" id="UP001189122"/>
    </source>
</evidence>
<reference evidence="1 2" key="1">
    <citation type="submission" date="2019-12" db="EMBL/GenBank/DDBJ databases">
        <authorList>
            <person name="Scholz U."/>
            <person name="Mascher M."/>
            <person name="Fiebig A."/>
        </authorList>
    </citation>
    <scope>NUCLEOTIDE SEQUENCE</scope>
</reference>
<gene>
    <name evidence="1" type="ORF">SI7747_17019633</name>
</gene>
<organism evidence="1">
    <name type="scientific">Spirodela intermedia</name>
    <name type="common">Intermediate duckweed</name>
    <dbReference type="NCBI Taxonomy" id="51605"/>
    <lineage>
        <taxon>Eukaryota</taxon>
        <taxon>Viridiplantae</taxon>
        <taxon>Streptophyta</taxon>
        <taxon>Embryophyta</taxon>
        <taxon>Tracheophyta</taxon>
        <taxon>Spermatophyta</taxon>
        <taxon>Magnoliopsida</taxon>
        <taxon>Liliopsida</taxon>
        <taxon>Araceae</taxon>
        <taxon>Lemnoideae</taxon>
        <taxon>Spirodela</taxon>
    </lineage>
</organism>
<sequence>MDLIPLWSAGSSFRMYVGRRERERERES</sequence>
<protein>
    <submittedName>
        <fullName evidence="1">Uncharacterized protein</fullName>
    </submittedName>
</protein>